<comment type="subcellular location">
    <subcellularLocation>
        <location evidence="1">Cytoplasmic vesicle</location>
        <location evidence="1">Autophagosome</location>
    </subcellularLocation>
</comment>
<evidence type="ECO:0000313" key="8">
    <source>
        <dbReference type="Proteomes" id="UP001347796"/>
    </source>
</evidence>
<dbReference type="PROSITE" id="PS50294">
    <property type="entry name" value="WD_REPEATS_REGION"/>
    <property type="match status" value="1"/>
</dbReference>
<feature type="region of interest" description="Disordered" evidence="5">
    <location>
        <begin position="1018"/>
        <end position="1067"/>
    </location>
</feature>
<name>A0AAN8PXG9_PATCE</name>
<dbReference type="GO" id="GO:0035973">
    <property type="term" value="P:aggrephagy"/>
    <property type="evidence" value="ECO:0007669"/>
    <property type="project" value="TreeGrafter"/>
</dbReference>
<dbReference type="Pfam" id="PF00400">
    <property type="entry name" value="WD40"/>
    <property type="match status" value="4"/>
</dbReference>
<sequence length="1937" mass="220009">MESVSAISDRLSIPKHHCRCLSKTRIVCIVTNDWYKCLRQGKVGTFPATDIFNQTEAERLLAASSISLPESWLRIAIKVVKKQEQLVERLRIDNLHNGNIAGNIFEHLVYVAHENFNTQWKTAHHLYLGSNNSKHKKELQRFSASIYQYVDKFKPDIYINLDSTGTILPLSSKRQSTPHPNLVPLAVLIETTSHFFFVQPYFSYTLHNVVFFSPSILSSSTANSLFIVYQLLHAMHCLHQRGISAKGIKLSNILIDQNLWISLTTPQIKTWMIKAREESNELLVVSNNCDALEGERSPERRFRASSEREELVSQAREVLKSCTYKQYTIKDLPSIVDRWVCKKLTNFEYLMILNHLAGRVMNDPNNHPVLPWVKDFTTPEFGHRDLTMSKYRINKGDYQLDFTYNSMIGMDDNGDHIPHHVSDVLSDITYYVYKARRTEKSILCTHVRTNWVPHEYPSSMQRMQEWTPDECIPEFYTDPTIFVSIHEDLPDLEIPQWCSSAYDFILKHMAALESDIVSEMLHHWIDLTFGYKLTGAAAVKSKNVYLQLVDNHKCISNHGVVQLFTEPHPHKLSTSQIYSSLHPPKIHREVLQAQMMMFSSSSSGPETVVHELSSMEVVDLVDKTRPESAVIHLPKNYDILQPLEDYESQFNFSNKSLLHLPATEDQKSKGYVDDEVRDILTEDLAVFICNMCEIFLSPKVRALGPNLSNIERYKLIRSICTSDCDELPRPLRKATGFLFKNLIIDESSEDRTVFRYLSDNEEGIPLPSPSYLLQPYSHILPFPEYFDKLYTCLTEIKQKDAEIEKLRWSKMTPAEKNSMTKCLQREKIPLLEQFLTKYHCKLGQEGLDILSPYIEELFENEITTVQAAWCFLNTMSRELGRVETAKRLLPHLIKLFSGENSTAKHVKLYHRQFLMQLIVRLGLKTFILNFSTLLVEAVSGFKDFYVPSKFYNEELLEEMDQEELTNTSPNWDPNMAMNRSPNELNIEQPNEFSFQTSYSWETGKDESTQADVDEIEDDFPDNMSLEDEEEENRNIPRSVDSTSVGKVSLGSEDSENQQSVDEENSVEEDGGVFGSVASIHSISHLLEQSRDKLSSIDETNTDLLNDDNQNVEYRGLVSDTESHDEEDENPKQFYLSAEEGDDTLTPKRKESMVRSETEDLMMNISISSPTDILNIRDVATESVKWLCHKLGPVLTAKHLSRNLIRMISLCYMGEEQLRPLEKTDSYSLKSSKLIVGDTHSHKILECLGFVAELYGEQVILLQYLPCIVDLVSVCQKRLTHRSETGLFGALLLLRYVIPFLSNKTLMDVISDVFVKDTLIPIIKLVTSPSISFPGGSLIRSVISHKIIDVLYVIGLRLGFEMTRTHLNQPMQLFFDAFNFVHGKNSANNFNLESTSPSVIGSQGSEEGYLTIKMDSTTREYKIGTPVSVSSIHMAAQRPPKHEQSSKYHSLSSINLPDEREELNSENKNYDNKEGGQQELANVFTPELALAAYVPICGVFGGIHMESNLYCDDLMRQLCSQQDQMADQHLQQSDDTVIDDGKDTLTSVEECGNEVLGGIGRNVAMIGNRIQLTESVETTSSTITELGRNYRHSGILSIYPDDLMFDNSETYKGRHLRGNWLAYWEHELGLHERDTSFNFKQIKLQTFVGHTNSIRSLYVMDSENSFISASKDKTVKLWSLASVGDGNGKCSCVYNYQQHKKSVFSVAYVETARLVASCDSSVHIWDPFTGVSVRHLESSKYVVALAPVPSPSTLLVTANTEATLRFLDLRTSKYAHEFRCSSGLMRCVAVSPDGKWVAVGFSTGMITVIDLISGIIMVTWKAHDGEILQIKAFNKNRLVSSSFDQTVKIWNVEDGKEICNLKGPTEPVHCICFYRNQILTATTANRIGLHSSVEENSSFSSTKLRSDAFKGVLTCMSVLPLNRALLIGADNGSIRLIC</sequence>
<evidence type="ECO:0000256" key="4">
    <source>
        <dbReference type="PROSITE-ProRule" id="PRU00221"/>
    </source>
</evidence>
<feature type="repeat" description="WD" evidence="4">
    <location>
        <begin position="1646"/>
        <end position="1681"/>
    </location>
</feature>
<dbReference type="SUPFAM" id="SSF81837">
    <property type="entry name" value="BEACH domain"/>
    <property type="match status" value="1"/>
</dbReference>
<dbReference type="InterPro" id="IPR011009">
    <property type="entry name" value="Kinase-like_dom_sf"/>
</dbReference>
<dbReference type="SMART" id="SM01026">
    <property type="entry name" value="Beach"/>
    <property type="match status" value="1"/>
</dbReference>
<dbReference type="Gene3D" id="1.10.1540.10">
    <property type="entry name" value="BEACH domain"/>
    <property type="match status" value="1"/>
</dbReference>
<dbReference type="GO" id="GO:0005776">
    <property type="term" value="C:autophagosome"/>
    <property type="evidence" value="ECO:0007669"/>
    <property type="project" value="UniProtKB-SubCell"/>
</dbReference>
<dbReference type="SUPFAM" id="SSF56112">
    <property type="entry name" value="Protein kinase-like (PK-like)"/>
    <property type="match status" value="1"/>
</dbReference>
<dbReference type="InterPro" id="IPR036372">
    <property type="entry name" value="BEACH_dom_sf"/>
</dbReference>
<dbReference type="GO" id="GO:0005739">
    <property type="term" value="C:mitochondrion"/>
    <property type="evidence" value="ECO:0007669"/>
    <property type="project" value="TreeGrafter"/>
</dbReference>
<dbReference type="PROSITE" id="PS50197">
    <property type="entry name" value="BEACH"/>
    <property type="match status" value="1"/>
</dbReference>
<feature type="compositionally biased region" description="Basic and acidic residues" evidence="5">
    <location>
        <begin position="1461"/>
        <end position="1473"/>
    </location>
</feature>
<dbReference type="Gene3D" id="1.10.510.10">
    <property type="entry name" value="Transferase(Phosphotransferase) domain 1"/>
    <property type="match status" value="1"/>
</dbReference>
<keyword evidence="8" id="KW-1185">Reference proteome</keyword>
<feature type="domain" description="BEACH" evidence="6">
    <location>
        <begin position="324"/>
        <end position="594"/>
    </location>
</feature>
<keyword evidence="2 4" id="KW-0853">WD repeat</keyword>
<protein>
    <recommendedName>
        <fullName evidence="6">BEACH domain-containing protein</fullName>
    </recommendedName>
</protein>
<evidence type="ECO:0000256" key="5">
    <source>
        <dbReference type="SAM" id="MobiDB-lite"/>
    </source>
</evidence>
<dbReference type="EMBL" id="JAZGQO010000007">
    <property type="protein sequence ID" value="KAK6181166.1"/>
    <property type="molecule type" value="Genomic_DNA"/>
</dbReference>
<dbReference type="InterPro" id="IPR001680">
    <property type="entry name" value="WD40_rpt"/>
</dbReference>
<dbReference type="InterPro" id="IPR000409">
    <property type="entry name" value="BEACH_dom"/>
</dbReference>
<dbReference type="Gene3D" id="2.130.10.10">
    <property type="entry name" value="YVTN repeat-like/Quinoprotein amine dehydrogenase"/>
    <property type="match status" value="2"/>
</dbReference>
<evidence type="ECO:0000313" key="7">
    <source>
        <dbReference type="EMBL" id="KAK6181166.1"/>
    </source>
</evidence>
<dbReference type="PANTHER" id="PTHR44662:SF1">
    <property type="entry name" value="WD REPEAT-CONTAINING PROTEIN 81"/>
    <property type="match status" value="1"/>
</dbReference>
<evidence type="ECO:0000256" key="3">
    <source>
        <dbReference type="ARBA" id="ARBA00022737"/>
    </source>
</evidence>
<feature type="repeat" description="WD" evidence="4">
    <location>
        <begin position="1819"/>
        <end position="1859"/>
    </location>
</feature>
<dbReference type="PANTHER" id="PTHR44662">
    <property type="entry name" value="WD REPEAT-CONTAINING PROTEIN 81"/>
    <property type="match status" value="1"/>
</dbReference>
<evidence type="ECO:0000259" key="6">
    <source>
        <dbReference type="PROSITE" id="PS50197"/>
    </source>
</evidence>
<comment type="caution">
    <text evidence="7">The sequence shown here is derived from an EMBL/GenBank/DDBJ whole genome shotgun (WGS) entry which is preliminary data.</text>
</comment>
<dbReference type="Proteomes" id="UP001347796">
    <property type="component" value="Unassembled WGS sequence"/>
</dbReference>
<feature type="compositionally biased region" description="Polar residues" evidence="5">
    <location>
        <begin position="965"/>
        <end position="982"/>
    </location>
</feature>
<keyword evidence="3" id="KW-0677">Repeat</keyword>
<dbReference type="GO" id="GO:0035014">
    <property type="term" value="F:phosphatidylinositol 3-kinase regulator activity"/>
    <property type="evidence" value="ECO:0007669"/>
    <property type="project" value="TreeGrafter"/>
</dbReference>
<feature type="compositionally biased region" description="Acidic residues" evidence="5">
    <location>
        <begin position="1018"/>
        <end position="1031"/>
    </location>
</feature>
<feature type="region of interest" description="Disordered" evidence="5">
    <location>
        <begin position="1433"/>
        <end position="1473"/>
    </location>
</feature>
<dbReference type="FunFam" id="1.10.1540.10:FF:000003">
    <property type="entry name" value="WD repeat-containing protein 81 isoform X1"/>
    <property type="match status" value="1"/>
</dbReference>
<gene>
    <name evidence="7" type="ORF">SNE40_009087</name>
</gene>
<evidence type="ECO:0000256" key="1">
    <source>
        <dbReference type="ARBA" id="ARBA00004419"/>
    </source>
</evidence>
<feature type="region of interest" description="Disordered" evidence="5">
    <location>
        <begin position="961"/>
        <end position="982"/>
    </location>
</feature>
<evidence type="ECO:0000256" key="2">
    <source>
        <dbReference type="ARBA" id="ARBA00022574"/>
    </source>
</evidence>
<dbReference type="InterPro" id="IPR019775">
    <property type="entry name" value="WD40_repeat_CS"/>
</dbReference>
<dbReference type="SMART" id="SM00320">
    <property type="entry name" value="WD40"/>
    <property type="match status" value="7"/>
</dbReference>
<dbReference type="PROSITE" id="PS50082">
    <property type="entry name" value="WD_REPEATS_2"/>
    <property type="match status" value="2"/>
</dbReference>
<dbReference type="InterPro" id="IPR052651">
    <property type="entry name" value="WDR81"/>
</dbReference>
<dbReference type="PROSITE" id="PS00678">
    <property type="entry name" value="WD_REPEATS_1"/>
    <property type="match status" value="1"/>
</dbReference>
<organism evidence="7 8">
    <name type="scientific">Patella caerulea</name>
    <name type="common">Rayed Mediterranean limpet</name>
    <dbReference type="NCBI Taxonomy" id="87958"/>
    <lineage>
        <taxon>Eukaryota</taxon>
        <taxon>Metazoa</taxon>
        <taxon>Spiralia</taxon>
        <taxon>Lophotrochozoa</taxon>
        <taxon>Mollusca</taxon>
        <taxon>Gastropoda</taxon>
        <taxon>Patellogastropoda</taxon>
        <taxon>Patelloidea</taxon>
        <taxon>Patellidae</taxon>
        <taxon>Patella</taxon>
    </lineage>
</organism>
<dbReference type="CDD" id="cd06071">
    <property type="entry name" value="Beach"/>
    <property type="match status" value="1"/>
</dbReference>
<dbReference type="Pfam" id="PF02138">
    <property type="entry name" value="Beach"/>
    <property type="match status" value="1"/>
</dbReference>
<dbReference type="InterPro" id="IPR015943">
    <property type="entry name" value="WD40/YVTN_repeat-like_dom_sf"/>
</dbReference>
<proteinExistence type="predicted"/>
<reference evidence="7 8" key="1">
    <citation type="submission" date="2024-01" db="EMBL/GenBank/DDBJ databases">
        <title>The genome of the rayed Mediterranean limpet Patella caerulea (Linnaeus, 1758).</title>
        <authorList>
            <person name="Anh-Thu Weber A."/>
            <person name="Halstead-Nussloch G."/>
        </authorList>
    </citation>
    <scope>NUCLEOTIDE SEQUENCE [LARGE SCALE GENOMIC DNA]</scope>
    <source>
        <strain evidence="7">AATW-2023a</strain>
        <tissue evidence="7">Whole specimen</tissue>
    </source>
</reference>
<feature type="compositionally biased region" description="Acidic residues" evidence="5">
    <location>
        <begin position="1052"/>
        <end position="1067"/>
    </location>
</feature>
<accession>A0AAN8PXG9</accession>
<dbReference type="InterPro" id="IPR036322">
    <property type="entry name" value="WD40_repeat_dom_sf"/>
</dbReference>
<feature type="region of interest" description="Disordered" evidence="5">
    <location>
        <begin position="1118"/>
        <end position="1145"/>
    </location>
</feature>
<dbReference type="SUPFAM" id="SSF50978">
    <property type="entry name" value="WD40 repeat-like"/>
    <property type="match status" value="1"/>
</dbReference>